<gene>
    <name evidence="1" type="primary">EHD3_3</name>
    <name evidence="1" type="ORF">DSO57_1032853</name>
</gene>
<evidence type="ECO:0000313" key="2">
    <source>
        <dbReference type="Proteomes" id="UP001165960"/>
    </source>
</evidence>
<reference evidence="1" key="1">
    <citation type="submission" date="2022-04" db="EMBL/GenBank/DDBJ databases">
        <title>Genome of the entomopathogenic fungus Entomophthora muscae.</title>
        <authorList>
            <person name="Elya C."/>
            <person name="Lovett B.R."/>
            <person name="Lee E."/>
            <person name="Macias A.M."/>
            <person name="Hajek A.E."/>
            <person name="De Bivort B.L."/>
            <person name="Kasson M.T."/>
            <person name="De Fine Licht H.H."/>
            <person name="Stajich J.E."/>
        </authorList>
    </citation>
    <scope>NUCLEOTIDE SEQUENCE</scope>
    <source>
        <strain evidence="1">Berkeley</strain>
    </source>
</reference>
<name>A0ACC2TMH4_9FUNG</name>
<organism evidence="1 2">
    <name type="scientific">Entomophthora muscae</name>
    <dbReference type="NCBI Taxonomy" id="34485"/>
    <lineage>
        <taxon>Eukaryota</taxon>
        <taxon>Fungi</taxon>
        <taxon>Fungi incertae sedis</taxon>
        <taxon>Zoopagomycota</taxon>
        <taxon>Entomophthoromycotina</taxon>
        <taxon>Entomophthoromycetes</taxon>
        <taxon>Entomophthorales</taxon>
        <taxon>Entomophthoraceae</taxon>
        <taxon>Entomophthora</taxon>
    </lineage>
</organism>
<evidence type="ECO:0000313" key="1">
    <source>
        <dbReference type="EMBL" id="KAJ9075738.1"/>
    </source>
</evidence>
<accession>A0ACC2TMH4</accession>
<proteinExistence type="predicted"/>
<dbReference type="EMBL" id="QTSX02002380">
    <property type="protein sequence ID" value="KAJ9075738.1"/>
    <property type="molecule type" value="Genomic_DNA"/>
</dbReference>
<keyword evidence="1" id="KW-0378">Hydrolase</keyword>
<dbReference type="EC" id="3.1.2.4" evidence="1"/>
<dbReference type="Proteomes" id="UP001165960">
    <property type="component" value="Unassembled WGS sequence"/>
</dbReference>
<sequence length="512" mass="57185">MVVPRIKFPQLAQPTRTFFTLTKSPVRQLSFKMSSPEPAAKRLSKIADALSKKFSTSGSASSDGPVLSHVVQPTQPSVLHRKQFTGRTFILNRPKAYNALDLSMIRNIVPQLQAWDQSDLCKVITIKSSHPKAFCAGGDVKIAAQKGKDRDPSAVSFFTEEYKLNHMIGTLNTPFVALIDGITMGGGVGLSVHAPFRVATEKTKLAMPETSIGLFPDVGASFFLSRLDGELGAYLGLTGHLLEGREVMYAGFATHYVPSERLPALEDRLNELDSSEHDVVNQAIEEFCAEPDYKPSSLDAYRPAIDRCFAHSSVKDIIAALREETEEKEWAQNTIKVLEASSPTSLIVTLEHLRRGRQLNFAQCLQMEHNLVQHFLNNHDFPEGVESKLVLKGSRPPQWQPASLAEADEKLIIRKYFESAEGPSLTFEGSASKGDFMKYPYSHFTLPTEEDVKDYLTHSSISLRPTVDELLNHFMVTRDHKVGIKTQLISIIQRCCEVDYSNKNEVFWNKKN</sequence>
<keyword evidence="2" id="KW-1185">Reference proteome</keyword>
<comment type="caution">
    <text evidence="1">The sequence shown here is derived from an EMBL/GenBank/DDBJ whole genome shotgun (WGS) entry which is preliminary data.</text>
</comment>
<protein>
    <submittedName>
        <fullName evidence="1">3-hydroxyisobutyryl-CoA hydrolase</fullName>
        <ecNumber evidence="1">3.1.2.4</ecNumber>
    </submittedName>
</protein>